<feature type="transmembrane region" description="Helical" evidence="1">
    <location>
        <begin position="262"/>
        <end position="282"/>
    </location>
</feature>
<keyword evidence="1" id="KW-0472">Membrane</keyword>
<proteinExistence type="predicted"/>
<dbReference type="Proteomes" id="UP000309676">
    <property type="component" value="Unassembled WGS sequence"/>
</dbReference>
<gene>
    <name evidence="2" type="ORF">FE782_23835</name>
</gene>
<feature type="transmembrane region" description="Helical" evidence="1">
    <location>
        <begin position="105"/>
        <end position="126"/>
    </location>
</feature>
<reference evidence="2 3" key="1">
    <citation type="submission" date="2019-05" db="EMBL/GenBank/DDBJ databases">
        <authorList>
            <person name="Narsing Rao M.P."/>
            <person name="Li W.J."/>
        </authorList>
    </citation>
    <scope>NUCLEOTIDE SEQUENCE [LARGE SCALE GENOMIC DNA]</scope>
    <source>
        <strain evidence="2 3">SYSU_K30003</strain>
    </source>
</reference>
<protein>
    <submittedName>
        <fullName evidence="2">Stage II sporulation protein M</fullName>
    </submittedName>
</protein>
<dbReference type="InterPro" id="IPR002798">
    <property type="entry name" value="SpoIIM-like"/>
</dbReference>
<dbReference type="Pfam" id="PF01944">
    <property type="entry name" value="SpoIIM"/>
    <property type="match status" value="1"/>
</dbReference>
<feature type="transmembrane region" description="Helical" evidence="1">
    <location>
        <begin position="289"/>
        <end position="309"/>
    </location>
</feature>
<dbReference type="PANTHER" id="PTHR35337:SF1">
    <property type="entry name" value="SLR1478 PROTEIN"/>
    <property type="match status" value="1"/>
</dbReference>
<comment type="caution">
    <text evidence="2">The sequence shown here is derived from an EMBL/GenBank/DDBJ whole genome shotgun (WGS) entry which is preliminary data.</text>
</comment>
<keyword evidence="1" id="KW-1133">Transmembrane helix</keyword>
<evidence type="ECO:0000313" key="3">
    <source>
        <dbReference type="Proteomes" id="UP000309676"/>
    </source>
</evidence>
<dbReference type="AlphaFoldDB" id="A0A5R9G628"/>
<dbReference type="OrthoDB" id="9800053at2"/>
<evidence type="ECO:0000256" key="1">
    <source>
        <dbReference type="SAM" id="Phobius"/>
    </source>
</evidence>
<organism evidence="2 3">
    <name type="scientific">Paenibacillus antri</name>
    <dbReference type="NCBI Taxonomy" id="2582848"/>
    <lineage>
        <taxon>Bacteria</taxon>
        <taxon>Bacillati</taxon>
        <taxon>Bacillota</taxon>
        <taxon>Bacilli</taxon>
        <taxon>Bacillales</taxon>
        <taxon>Paenibacillaceae</taxon>
        <taxon>Paenibacillus</taxon>
    </lineage>
</organism>
<dbReference type="EMBL" id="VCIW01000019">
    <property type="protein sequence ID" value="TLS49796.1"/>
    <property type="molecule type" value="Genomic_DNA"/>
</dbReference>
<keyword evidence="3" id="KW-1185">Reference proteome</keyword>
<name>A0A5R9G628_9BACL</name>
<feature type="transmembrane region" description="Helical" evidence="1">
    <location>
        <begin position="171"/>
        <end position="204"/>
    </location>
</feature>
<feature type="transmembrane region" description="Helical" evidence="1">
    <location>
        <begin position="216"/>
        <end position="242"/>
    </location>
</feature>
<accession>A0A5R9G628</accession>
<sequence>MELTAFMRKNKPLWSELDRRIDEMSKRGARPKAEDVDRFASLHKQASSHLAYLYTHHPNHEATAHLNRLVSRSHHALYRDQWNSTESIRAFFRTGFVSMLRARGVFVAVAALLVAIGFLSGFAAVWSDPLKLAAIVPAEYAGVDPSRVTDERENLQQSVMSASIMTNNIRVAILAFASGITLGIGTLYLLVYNGVLIGALAALFHREGAGYEFWAYILPHGVIELTAIFIAGGAGLYMGYVFLAPGPFTRRFRFLTAAKESALLLIGTVPLFVAAGLIEGYITPTTMPLALKYGVAGLTLALLAVYYAYGLKKVAIEAGERAERLQRVS</sequence>
<evidence type="ECO:0000313" key="2">
    <source>
        <dbReference type="EMBL" id="TLS49796.1"/>
    </source>
</evidence>
<dbReference type="PANTHER" id="PTHR35337">
    <property type="entry name" value="SLR1478 PROTEIN"/>
    <property type="match status" value="1"/>
</dbReference>
<keyword evidence="1" id="KW-0812">Transmembrane</keyword>